<gene>
    <name evidence="5" type="ORF">VXC91_16020</name>
</gene>
<dbReference type="InterPro" id="IPR035965">
    <property type="entry name" value="PAS-like_dom_sf"/>
</dbReference>
<dbReference type="InterPro" id="IPR036890">
    <property type="entry name" value="HATPase_C_sf"/>
</dbReference>
<dbReference type="InterPro" id="IPR013767">
    <property type="entry name" value="PAS_fold"/>
</dbReference>
<proteinExistence type="predicted"/>
<dbReference type="SMART" id="SM00065">
    <property type="entry name" value="GAF"/>
    <property type="match status" value="1"/>
</dbReference>
<dbReference type="SUPFAM" id="SSF55785">
    <property type="entry name" value="PYP-like sensor domain (PAS domain)"/>
    <property type="match status" value="2"/>
</dbReference>
<dbReference type="Gene3D" id="3.30.450.40">
    <property type="match status" value="1"/>
</dbReference>
<dbReference type="Proteomes" id="UP001333996">
    <property type="component" value="Unassembled WGS sequence"/>
</dbReference>
<dbReference type="Pfam" id="PF01590">
    <property type="entry name" value="GAF"/>
    <property type="match status" value="1"/>
</dbReference>
<organism evidence="5 6">
    <name type="scientific">Streptomyces chiangmaiensis</name>
    <dbReference type="NCBI Taxonomy" id="766497"/>
    <lineage>
        <taxon>Bacteria</taxon>
        <taxon>Bacillati</taxon>
        <taxon>Actinomycetota</taxon>
        <taxon>Actinomycetes</taxon>
        <taxon>Kitasatosporales</taxon>
        <taxon>Streptomycetaceae</taxon>
        <taxon>Streptomyces</taxon>
    </lineage>
</organism>
<dbReference type="InterPro" id="IPR001932">
    <property type="entry name" value="PPM-type_phosphatase-like_dom"/>
</dbReference>
<dbReference type="InterPro" id="IPR029016">
    <property type="entry name" value="GAF-like_dom_sf"/>
</dbReference>
<dbReference type="InterPro" id="IPR000014">
    <property type="entry name" value="PAS"/>
</dbReference>
<dbReference type="SUPFAM" id="SSF55781">
    <property type="entry name" value="GAF domain-like"/>
    <property type="match status" value="1"/>
</dbReference>
<dbReference type="SMART" id="SM00331">
    <property type="entry name" value="PP2C_SIG"/>
    <property type="match status" value="1"/>
</dbReference>
<evidence type="ECO:0000256" key="3">
    <source>
        <dbReference type="SAM" id="MobiDB-lite"/>
    </source>
</evidence>
<reference evidence="5" key="1">
    <citation type="submission" date="2024-01" db="EMBL/GenBank/DDBJ databases">
        <title>First draft genome sequence data of TA4-1, the type strain of Gram-positive actinobacterium Streptomyces chiangmaiensis.</title>
        <authorList>
            <person name="Yasawong M."/>
            <person name="Nantapong N."/>
        </authorList>
    </citation>
    <scope>NUCLEOTIDE SEQUENCE</scope>
    <source>
        <strain evidence="5">TA4-1</strain>
    </source>
</reference>
<comment type="caution">
    <text evidence="5">The sequence shown here is derived from an EMBL/GenBank/DDBJ whole genome shotgun (WGS) entry which is preliminary data.</text>
</comment>
<evidence type="ECO:0000256" key="2">
    <source>
        <dbReference type="SAM" id="Coils"/>
    </source>
</evidence>
<dbReference type="Pfam" id="PF00989">
    <property type="entry name" value="PAS"/>
    <property type="match status" value="1"/>
</dbReference>
<feature type="coiled-coil region" evidence="2">
    <location>
        <begin position="503"/>
        <end position="530"/>
    </location>
</feature>
<dbReference type="CDD" id="cd16936">
    <property type="entry name" value="HATPase_RsbW-like"/>
    <property type="match status" value="1"/>
</dbReference>
<keyword evidence="1" id="KW-0378">Hydrolase</keyword>
<dbReference type="EMBL" id="JAYWVC010000044">
    <property type="protein sequence ID" value="MED7823453.1"/>
    <property type="molecule type" value="Genomic_DNA"/>
</dbReference>
<dbReference type="Gene3D" id="3.30.450.20">
    <property type="entry name" value="PAS domain"/>
    <property type="match status" value="2"/>
</dbReference>
<dbReference type="NCBIfam" id="TIGR00229">
    <property type="entry name" value="sensory_box"/>
    <property type="match status" value="2"/>
</dbReference>
<evidence type="ECO:0000256" key="1">
    <source>
        <dbReference type="ARBA" id="ARBA00022801"/>
    </source>
</evidence>
<dbReference type="SUPFAM" id="SSF55874">
    <property type="entry name" value="ATPase domain of HSP90 chaperone/DNA topoisomerase II/histidine kinase"/>
    <property type="match status" value="1"/>
</dbReference>
<dbReference type="InterPro" id="IPR036457">
    <property type="entry name" value="PPM-type-like_dom_sf"/>
</dbReference>
<dbReference type="InterPro" id="IPR003594">
    <property type="entry name" value="HATPase_dom"/>
</dbReference>
<dbReference type="CDD" id="cd00130">
    <property type="entry name" value="PAS"/>
    <property type="match status" value="2"/>
</dbReference>
<dbReference type="RefSeq" id="WP_329507937.1">
    <property type="nucleotide sequence ID" value="NZ_BAAAYZ010000146.1"/>
</dbReference>
<name>A0ABU7FHC2_9ACTN</name>
<dbReference type="PANTHER" id="PTHR43156">
    <property type="entry name" value="STAGE II SPORULATION PROTEIN E-RELATED"/>
    <property type="match status" value="1"/>
</dbReference>
<dbReference type="SMART" id="SM00091">
    <property type="entry name" value="PAS"/>
    <property type="match status" value="2"/>
</dbReference>
<dbReference type="InterPro" id="IPR052016">
    <property type="entry name" value="Bact_Sigma-Reg"/>
</dbReference>
<dbReference type="PROSITE" id="PS50112">
    <property type="entry name" value="PAS"/>
    <property type="match status" value="1"/>
</dbReference>
<dbReference type="Pfam" id="PF13581">
    <property type="entry name" value="HATPase_c_2"/>
    <property type="match status" value="1"/>
</dbReference>
<dbReference type="Pfam" id="PF08448">
    <property type="entry name" value="PAS_4"/>
    <property type="match status" value="1"/>
</dbReference>
<evidence type="ECO:0000259" key="4">
    <source>
        <dbReference type="PROSITE" id="PS50112"/>
    </source>
</evidence>
<dbReference type="InterPro" id="IPR013656">
    <property type="entry name" value="PAS_4"/>
</dbReference>
<accession>A0ABU7FHC2</accession>
<dbReference type="Gene3D" id="3.60.40.10">
    <property type="entry name" value="PPM-type phosphatase domain"/>
    <property type="match status" value="1"/>
</dbReference>
<keyword evidence="6" id="KW-1185">Reference proteome</keyword>
<dbReference type="InterPro" id="IPR003018">
    <property type="entry name" value="GAF"/>
</dbReference>
<evidence type="ECO:0000313" key="5">
    <source>
        <dbReference type="EMBL" id="MED7823453.1"/>
    </source>
</evidence>
<protein>
    <submittedName>
        <fullName evidence="5">SpoIIE family protein phosphatase</fullName>
    </submittedName>
</protein>
<feature type="domain" description="PAS" evidence="4">
    <location>
        <begin position="24"/>
        <end position="59"/>
    </location>
</feature>
<keyword evidence="2" id="KW-0175">Coiled coil</keyword>
<evidence type="ECO:0000313" key="6">
    <source>
        <dbReference type="Proteomes" id="UP001333996"/>
    </source>
</evidence>
<sequence>MTGSTGSGHRAAGTSPGEAGRASFVVDDEGILVTWSPAAECLLGYPAHQILGRPVKDLMVVDATADRGTADVVLRHRDGRHVDCRVRVKAEHDAETALRWKVELVAGREEESAAVDRAIVKALFSRSPLGLFVLDPHLRLMRYNAAAEGMQGVRVTEGIGLRPTEAWPDFSAEMAERVMTEVLQTGQPVLSFEKRGRPPGDPDHEHVYSASAFRLEDDDGRVLGVVDVVVDVTDRHRARQRLALVAEAGSRIGTTLDVLHTAGELTEVVVPGLADSAAVDLLEPVLAGEEVPEGPCQADWDLRRAASRSIRTDTTPGVYGVGEVSSCPAAAPAAQVLADHRPRLVPVVDEDSVWVRGDVVRGRRMHEERVKSLMVVPLLVRDRALGIVALHRWTDRGAFQDDDLTLAQDLAARAAVALDNARRYVRERNVVLSLQRGLLPQNLPAAEAVQVAHHWVHSGAGGDWTDVIALPGARVALVAGSTPGRGVRTAATMGRLRTAVHTLAALDLAADEVMARLEDLVRRMDAETADPTTHSPVGATCLYLVYDPVTCQGTAAAAGPGGLAVVDADGTVSFPDITAGPPLGRPGPPFAKTTLRLPDGSRLVLFTPGLLQAFTGDAGHRELACLLSEAHRSPQDLCLRLTEALVPPDPPNDAAVLVARTQSLDRGRIATWVLPSDPAAVATARSLTIRQLSIWAMDDEMFSTELIVSELVTNAIRYAQPPVQLRLIRDRTLSVEVSDGSSAAPHLRHARTTDEGGRGLLLVSQFAQRWGTRYEDRGKTIWAEEPLTSAA</sequence>
<dbReference type="PANTHER" id="PTHR43156:SF2">
    <property type="entry name" value="STAGE II SPORULATION PROTEIN E"/>
    <property type="match status" value="1"/>
</dbReference>
<dbReference type="Gene3D" id="3.30.565.10">
    <property type="entry name" value="Histidine kinase-like ATPase, C-terminal domain"/>
    <property type="match status" value="1"/>
</dbReference>
<dbReference type="Pfam" id="PF07228">
    <property type="entry name" value="SpoIIE"/>
    <property type="match status" value="1"/>
</dbReference>
<feature type="region of interest" description="Disordered" evidence="3">
    <location>
        <begin position="1"/>
        <end position="20"/>
    </location>
</feature>